<keyword evidence="10" id="KW-0206">Cytoskeleton</keyword>
<dbReference type="EMBL" id="VZRE01002875">
    <property type="protein sequence ID" value="NWU07475.1"/>
    <property type="molecule type" value="Genomic_DNA"/>
</dbReference>
<keyword evidence="3" id="KW-0963">Cytoplasm</keyword>
<evidence type="ECO:0000256" key="1">
    <source>
        <dbReference type="ARBA" id="ARBA00004430"/>
    </source>
</evidence>
<dbReference type="AlphaFoldDB" id="A0A7K5TV42"/>
<keyword evidence="11" id="KW-0966">Cell projection</keyword>
<evidence type="ECO:0000256" key="9">
    <source>
        <dbReference type="ARBA" id="ARBA00023175"/>
    </source>
</evidence>
<dbReference type="GO" id="GO:0045503">
    <property type="term" value="F:dynein light chain binding"/>
    <property type="evidence" value="ECO:0007669"/>
    <property type="project" value="TreeGrafter"/>
</dbReference>
<evidence type="ECO:0000256" key="4">
    <source>
        <dbReference type="ARBA" id="ARBA00022574"/>
    </source>
</evidence>
<dbReference type="GO" id="GO:0003341">
    <property type="term" value="P:cilium movement"/>
    <property type="evidence" value="ECO:0007669"/>
    <property type="project" value="TreeGrafter"/>
</dbReference>
<keyword evidence="8" id="KW-0969">Cilium</keyword>
<sequence>MEIKFEYTRKRSDFGRPCNFSDLLAEVTVDIPPEPSLAQDFIPQDPVDFALQHGPVMAVHEVNTERVQVTSRGVNHVEGGWPKHVDLRNTDMTSRYREEVERDEIYTRAILRLGTLMEHCIRQNNAIDIYEEYFAEDEEEEGEEEPPSAKTINVLRDPNPVKRTATHLSWHPDACKELAVAYCSLEFQDKRRDISFDSYIWDLENPYKPELTLMLSSPVVTLEYNPKDWHHMLGGCYNGQIVYWDTRKGGLPMEATPVELSHRDPVYGAIWLPSRTGTECFSASTDGQVLWWDIRKLSQPSERLVLDITREDQLKNALGAISLDFSLSMPTKFLVGTEQGSIINCNRDAKTPPEKIANVFNGHIGAVYAVARSPFYPKVFLSVGDWTARIWSEENLDSSSIMETKCHVPYLLDGCWSPVKPAVFFTAKSDGTLDVWDFLFHQKDPSLSLKVSNDPLFSLRPQDNGRIIGCGTKQGTVTLLEISSGLCTLRKNEKSLTSTMFEREARREKVLQDKQRELQVRAQLLAKAKGEEPEDPQEVFEQARADFFSVIKAERQRRGETKS</sequence>
<dbReference type="InterPro" id="IPR050687">
    <property type="entry name" value="Dynein_IC"/>
</dbReference>
<evidence type="ECO:0000256" key="5">
    <source>
        <dbReference type="ARBA" id="ARBA00022701"/>
    </source>
</evidence>
<feature type="non-terminal residue" evidence="12">
    <location>
        <position position="563"/>
    </location>
</feature>
<comment type="subcellular location">
    <subcellularLocation>
        <location evidence="1">Cytoplasm</location>
        <location evidence="1">Cytoskeleton</location>
        <location evidence="1">Cilium axoneme</location>
    </subcellularLocation>
</comment>
<dbReference type="InterPro" id="IPR015943">
    <property type="entry name" value="WD40/YVTN_repeat-like_dom_sf"/>
</dbReference>
<dbReference type="GO" id="GO:0036158">
    <property type="term" value="P:outer dynein arm assembly"/>
    <property type="evidence" value="ECO:0007669"/>
    <property type="project" value="TreeGrafter"/>
</dbReference>
<dbReference type="GO" id="GO:0005874">
    <property type="term" value="C:microtubule"/>
    <property type="evidence" value="ECO:0007669"/>
    <property type="project" value="UniProtKB-KW"/>
</dbReference>
<keyword evidence="9" id="KW-0505">Motor protein</keyword>
<evidence type="ECO:0000256" key="7">
    <source>
        <dbReference type="ARBA" id="ARBA00023017"/>
    </source>
</evidence>
<proteinExistence type="inferred from homology"/>
<dbReference type="PANTHER" id="PTHR12442:SF7">
    <property type="entry name" value="DYNEIN AXONEMAL INTERMEDIATE CHAIN 2"/>
    <property type="match status" value="1"/>
</dbReference>
<dbReference type="SMART" id="SM00320">
    <property type="entry name" value="WD40"/>
    <property type="match status" value="5"/>
</dbReference>
<dbReference type="InterPro" id="IPR036322">
    <property type="entry name" value="WD40_repeat_dom_sf"/>
</dbReference>
<evidence type="ECO:0000256" key="2">
    <source>
        <dbReference type="ARBA" id="ARBA00011059"/>
    </source>
</evidence>
<protein>
    <submittedName>
        <fullName evidence="12">DNAI2 protein</fullName>
    </submittedName>
</protein>
<gene>
    <name evidence="12" type="primary">Dnai2</name>
    <name evidence="12" type="ORF">CEPORN_R10599</name>
</gene>
<organism evidence="12 13">
    <name type="scientific">Cephalopterus ornatus</name>
    <name type="common">Amazonian umbrellabird</name>
    <dbReference type="NCBI Taxonomy" id="114276"/>
    <lineage>
        <taxon>Eukaryota</taxon>
        <taxon>Metazoa</taxon>
        <taxon>Chordata</taxon>
        <taxon>Craniata</taxon>
        <taxon>Vertebrata</taxon>
        <taxon>Euteleostomi</taxon>
        <taxon>Archelosauria</taxon>
        <taxon>Archosauria</taxon>
        <taxon>Dinosauria</taxon>
        <taxon>Saurischia</taxon>
        <taxon>Theropoda</taxon>
        <taxon>Coelurosauria</taxon>
        <taxon>Aves</taxon>
        <taxon>Neognathae</taxon>
        <taxon>Neoaves</taxon>
        <taxon>Telluraves</taxon>
        <taxon>Australaves</taxon>
        <taxon>Passeriformes</taxon>
        <taxon>Cotingidae</taxon>
        <taxon>Cephalopterus</taxon>
    </lineage>
</organism>
<keyword evidence="13" id="KW-1185">Reference proteome</keyword>
<reference evidence="12 13" key="1">
    <citation type="submission" date="2019-09" db="EMBL/GenBank/DDBJ databases">
        <title>Bird 10,000 Genomes (B10K) Project - Family phase.</title>
        <authorList>
            <person name="Zhang G."/>
        </authorList>
    </citation>
    <scope>NUCLEOTIDE SEQUENCE [LARGE SCALE GENOMIC DNA]</scope>
    <source>
        <strain evidence="12">B10K-DU-001-01</strain>
        <tissue evidence="12">Muscle</tissue>
    </source>
</reference>
<dbReference type="GO" id="GO:0045504">
    <property type="term" value="F:dynein heavy chain binding"/>
    <property type="evidence" value="ECO:0007669"/>
    <property type="project" value="TreeGrafter"/>
</dbReference>
<dbReference type="Gene3D" id="2.130.10.10">
    <property type="entry name" value="YVTN repeat-like/Quinoprotein amine dehydrogenase"/>
    <property type="match status" value="2"/>
</dbReference>
<dbReference type="GO" id="GO:0036157">
    <property type="term" value="C:outer dynein arm"/>
    <property type="evidence" value="ECO:0007669"/>
    <property type="project" value="TreeGrafter"/>
</dbReference>
<dbReference type="SUPFAM" id="SSF50978">
    <property type="entry name" value="WD40 repeat-like"/>
    <property type="match status" value="1"/>
</dbReference>
<comment type="caution">
    <text evidence="12">The sequence shown here is derived from an EMBL/GenBank/DDBJ whole genome shotgun (WGS) entry which is preliminary data.</text>
</comment>
<name>A0A7K5TV42_CEPOR</name>
<dbReference type="Proteomes" id="UP000543364">
    <property type="component" value="Unassembled WGS sequence"/>
</dbReference>
<comment type="similarity">
    <text evidence="2">Belongs to the dynein intermediate chain family.</text>
</comment>
<dbReference type="InterPro" id="IPR001680">
    <property type="entry name" value="WD40_rpt"/>
</dbReference>
<keyword evidence="6" id="KW-0677">Repeat</keyword>
<accession>A0A7K5TV42</accession>
<feature type="non-terminal residue" evidence="12">
    <location>
        <position position="1"/>
    </location>
</feature>
<evidence type="ECO:0000256" key="8">
    <source>
        <dbReference type="ARBA" id="ARBA00023069"/>
    </source>
</evidence>
<keyword evidence="5" id="KW-0493">Microtubule</keyword>
<dbReference type="PANTHER" id="PTHR12442">
    <property type="entry name" value="DYNEIN INTERMEDIATE CHAIN"/>
    <property type="match status" value="1"/>
</dbReference>
<evidence type="ECO:0000313" key="13">
    <source>
        <dbReference type="Proteomes" id="UP000543364"/>
    </source>
</evidence>
<evidence type="ECO:0000256" key="3">
    <source>
        <dbReference type="ARBA" id="ARBA00022490"/>
    </source>
</evidence>
<dbReference type="FunFam" id="2.130.10.10:FF:000584">
    <property type="entry name" value="Dynein intermediate chain 2"/>
    <property type="match status" value="1"/>
</dbReference>
<keyword evidence="7" id="KW-0243">Dynein</keyword>
<keyword evidence="4" id="KW-0853">WD repeat</keyword>
<evidence type="ECO:0000256" key="6">
    <source>
        <dbReference type="ARBA" id="ARBA00022737"/>
    </source>
</evidence>
<evidence type="ECO:0000256" key="10">
    <source>
        <dbReference type="ARBA" id="ARBA00023212"/>
    </source>
</evidence>
<evidence type="ECO:0000256" key="11">
    <source>
        <dbReference type="ARBA" id="ARBA00023273"/>
    </source>
</evidence>
<evidence type="ECO:0000313" key="12">
    <source>
        <dbReference type="EMBL" id="NWU07475.1"/>
    </source>
</evidence>